<dbReference type="Gene3D" id="1.25.10.90">
    <property type="match status" value="1"/>
</dbReference>
<comment type="caution">
    <text evidence="1">The sequence shown here is derived from an EMBL/GenBank/DDBJ whole genome shotgun (WGS) entry which is preliminary data.</text>
</comment>
<proteinExistence type="predicted"/>
<evidence type="ECO:0000313" key="2">
    <source>
        <dbReference type="Proteomes" id="UP000247416"/>
    </source>
</evidence>
<dbReference type="EMBL" id="QJTJ01000002">
    <property type="protein sequence ID" value="PYF08396.1"/>
    <property type="molecule type" value="Genomic_DNA"/>
</dbReference>
<keyword evidence="2" id="KW-1185">Reference proteome</keyword>
<dbReference type="Pfam" id="PF08713">
    <property type="entry name" value="DNA_alkylation"/>
    <property type="match status" value="1"/>
</dbReference>
<organism evidence="1 2">
    <name type="scientific">Ureibacillus chungkukjangi</name>
    <dbReference type="NCBI Taxonomy" id="1202712"/>
    <lineage>
        <taxon>Bacteria</taxon>
        <taxon>Bacillati</taxon>
        <taxon>Bacillota</taxon>
        <taxon>Bacilli</taxon>
        <taxon>Bacillales</taxon>
        <taxon>Caryophanaceae</taxon>
        <taxon>Ureibacillus</taxon>
    </lineage>
</organism>
<dbReference type="PANTHER" id="PTHR34070">
    <property type="entry name" value="ARMADILLO-TYPE FOLD"/>
    <property type="match status" value="1"/>
</dbReference>
<dbReference type="Proteomes" id="UP000247416">
    <property type="component" value="Unassembled WGS sequence"/>
</dbReference>
<name>A0A318TU67_9BACL</name>
<dbReference type="CDD" id="cd07064">
    <property type="entry name" value="AlkD_like_1"/>
    <property type="match status" value="1"/>
</dbReference>
<protein>
    <submittedName>
        <fullName evidence="1">DNA-7-methylguanine glycosylase</fullName>
    </submittedName>
</protein>
<gene>
    <name evidence="1" type="ORF">BJ095_102162</name>
</gene>
<dbReference type="AlphaFoldDB" id="A0A318TU67"/>
<sequence length="230" mass="27554">MMRNNINLNNQQYVEELKKLYSEHIDPVYASWSENYMRNQFDFLGIRTPIRRKLTKQFLKEFGSPSKENLPDVIFALWELPEREYQKAALDILSQVKKTLIPEDMEWLSSLIENKSWWDTVDELSPQIMGHMFKAYPELLSQYADCWIKDENFWLQRTAILYQLKYKKGTDEDRLFQYILYRADSKEFFIQKAIGWALREYAKTNPLLVKEFVASNDLKPLSKREALKNL</sequence>
<dbReference type="PANTHER" id="PTHR34070:SF1">
    <property type="entry name" value="DNA ALKYLATION REPAIR PROTEIN"/>
    <property type="match status" value="1"/>
</dbReference>
<dbReference type="InterPro" id="IPR014825">
    <property type="entry name" value="DNA_alkylation"/>
</dbReference>
<reference evidence="1 2" key="1">
    <citation type="submission" date="2018-06" db="EMBL/GenBank/DDBJ databases">
        <title>Genomic Encyclopedia of Archaeal and Bacterial Type Strains, Phase II (KMG-II): from individual species to whole genera.</title>
        <authorList>
            <person name="Goeker M."/>
        </authorList>
    </citation>
    <scope>NUCLEOTIDE SEQUENCE [LARGE SCALE GENOMIC DNA]</scope>
    <source>
        <strain evidence="1 2">KACC 16626</strain>
    </source>
</reference>
<evidence type="ECO:0000313" key="1">
    <source>
        <dbReference type="EMBL" id="PYF08396.1"/>
    </source>
</evidence>
<dbReference type="SUPFAM" id="SSF48371">
    <property type="entry name" value="ARM repeat"/>
    <property type="match status" value="1"/>
</dbReference>
<accession>A0A318TU67</accession>
<dbReference type="InterPro" id="IPR016024">
    <property type="entry name" value="ARM-type_fold"/>
</dbReference>